<evidence type="ECO:0000313" key="13">
    <source>
        <dbReference type="EMBL" id="QGZ40659.1"/>
    </source>
</evidence>
<dbReference type="Proteomes" id="UP000437862">
    <property type="component" value="Chromosome"/>
</dbReference>
<keyword evidence="6 12" id="KW-1003">Cell membrane</keyword>
<name>A0A562PNS1_9BURK</name>
<evidence type="ECO:0000256" key="1">
    <source>
        <dbReference type="ARBA" id="ARBA00002442"/>
    </source>
</evidence>
<dbReference type="GO" id="GO:0015886">
    <property type="term" value="P:heme transport"/>
    <property type="evidence" value="ECO:0007669"/>
    <property type="project" value="InterPro"/>
</dbReference>
<keyword evidence="8 12" id="KW-0812">Transmembrane</keyword>
<evidence type="ECO:0000313" key="15">
    <source>
        <dbReference type="Proteomes" id="UP000315112"/>
    </source>
</evidence>
<keyword evidence="5 12" id="KW-0813">Transport</keyword>
<evidence type="ECO:0000256" key="9">
    <source>
        <dbReference type="ARBA" id="ARBA00022748"/>
    </source>
</evidence>
<dbReference type="EMBL" id="VLKW01000006">
    <property type="protein sequence ID" value="TWI46112.1"/>
    <property type="molecule type" value="Genomic_DNA"/>
</dbReference>
<comment type="subcellular location">
    <subcellularLocation>
        <location evidence="2 12">Cell inner membrane</location>
        <topology evidence="2 12">Single-pass membrane protein</topology>
    </subcellularLocation>
</comment>
<reference evidence="14" key="2">
    <citation type="submission" date="2019-07" db="EMBL/GenBank/DDBJ databases">
        <authorList>
            <person name="Whitman W."/>
            <person name="Huntemann M."/>
            <person name="Clum A."/>
            <person name="Pillay M."/>
            <person name="Palaniappan K."/>
            <person name="Varghese N."/>
            <person name="Mikhailova N."/>
            <person name="Stamatis D."/>
            <person name="Reddy T."/>
            <person name="Daum C."/>
            <person name="Shapiro N."/>
            <person name="Ivanova N."/>
            <person name="Kyrpides N."/>
            <person name="Woyke T."/>
        </authorList>
    </citation>
    <scope>NUCLEOTIDE SEQUENCE</scope>
    <source>
        <strain evidence="14">CGMCC 1.10685</strain>
    </source>
</reference>
<dbReference type="OrthoDB" id="9815607at2"/>
<feature type="transmembrane region" description="Helical" evidence="12">
    <location>
        <begin position="15"/>
        <end position="37"/>
    </location>
</feature>
<organism evidence="14 15">
    <name type="scientific">Pseudoduganella flava</name>
    <dbReference type="NCBI Taxonomy" id="871742"/>
    <lineage>
        <taxon>Bacteria</taxon>
        <taxon>Pseudomonadati</taxon>
        <taxon>Pseudomonadota</taxon>
        <taxon>Betaproteobacteria</taxon>
        <taxon>Burkholderiales</taxon>
        <taxon>Oxalobacteraceae</taxon>
        <taxon>Telluria group</taxon>
        <taxon>Pseudoduganella</taxon>
    </lineage>
</organism>
<dbReference type="RefSeq" id="WP_145877377.1">
    <property type="nucleotide sequence ID" value="NZ_CP046904.1"/>
</dbReference>
<dbReference type="Pfam" id="PF04995">
    <property type="entry name" value="CcmD"/>
    <property type="match status" value="1"/>
</dbReference>
<keyword evidence="9 12" id="KW-0201">Cytochrome c-type biogenesis</keyword>
<keyword evidence="10 12" id="KW-1133">Transmembrane helix</keyword>
<keyword evidence="7 12" id="KW-0997">Cell inner membrane</keyword>
<dbReference type="NCBIfam" id="TIGR03141">
    <property type="entry name" value="cytochro_ccmD"/>
    <property type="match status" value="1"/>
</dbReference>
<reference evidence="14 15" key="1">
    <citation type="journal article" date="2015" name="Stand. Genomic Sci.">
        <title>Genomic Encyclopedia of Bacterial and Archaeal Type Strains, Phase III: the genomes of soil and plant-associated and newly described type strains.</title>
        <authorList>
            <person name="Whitman W.B."/>
            <person name="Woyke T."/>
            <person name="Klenk H.P."/>
            <person name="Zhou Y."/>
            <person name="Lilburn T.G."/>
            <person name="Beck B.J."/>
            <person name="De Vos P."/>
            <person name="Vandamme P."/>
            <person name="Eisen J.A."/>
            <person name="Garrity G."/>
            <person name="Hugenholtz P."/>
            <person name="Kyrpides N.C."/>
        </authorList>
    </citation>
    <scope>NUCLEOTIDE SEQUENCE [LARGE SCALE GENOMIC DNA]</scope>
    <source>
        <strain evidence="14 15">CGMCC 1.10685</strain>
    </source>
</reference>
<dbReference type="EMBL" id="CP046904">
    <property type="protein sequence ID" value="QGZ40659.1"/>
    <property type="molecule type" value="Genomic_DNA"/>
</dbReference>
<evidence type="ECO:0000256" key="4">
    <source>
        <dbReference type="ARBA" id="ARBA00016461"/>
    </source>
</evidence>
<protein>
    <recommendedName>
        <fullName evidence="4 12">Heme exporter protein D</fullName>
    </recommendedName>
</protein>
<dbReference type="GO" id="GO:0017004">
    <property type="term" value="P:cytochrome complex assembly"/>
    <property type="evidence" value="ECO:0007669"/>
    <property type="project" value="UniProtKB-KW"/>
</dbReference>
<evidence type="ECO:0000256" key="10">
    <source>
        <dbReference type="ARBA" id="ARBA00022989"/>
    </source>
</evidence>
<dbReference type="GO" id="GO:0005886">
    <property type="term" value="C:plasma membrane"/>
    <property type="evidence" value="ECO:0007669"/>
    <property type="project" value="UniProtKB-SubCell"/>
</dbReference>
<comment type="similarity">
    <text evidence="3 12">Belongs to the CcmD/CycX/HelD family.</text>
</comment>
<evidence type="ECO:0000256" key="7">
    <source>
        <dbReference type="ARBA" id="ARBA00022519"/>
    </source>
</evidence>
<reference evidence="13 16" key="3">
    <citation type="submission" date="2019-12" db="EMBL/GenBank/DDBJ databases">
        <title>Draft Genome Sequences of Six Type Strains of the Genus Massilia.</title>
        <authorList>
            <person name="Miess H."/>
            <person name="Frediansyah A."/>
            <person name="Goeker M."/>
            <person name="Gross H."/>
        </authorList>
    </citation>
    <scope>NUCLEOTIDE SEQUENCE [LARGE SCALE GENOMIC DNA]</scope>
    <source>
        <strain evidence="13 16">DSM 26639</strain>
    </source>
</reference>
<evidence type="ECO:0000313" key="16">
    <source>
        <dbReference type="Proteomes" id="UP000437862"/>
    </source>
</evidence>
<evidence type="ECO:0000256" key="6">
    <source>
        <dbReference type="ARBA" id="ARBA00022475"/>
    </source>
</evidence>
<evidence type="ECO:0000313" key="14">
    <source>
        <dbReference type="EMBL" id="TWI46112.1"/>
    </source>
</evidence>
<keyword evidence="11 12" id="KW-0472">Membrane</keyword>
<gene>
    <name evidence="13" type="primary">ccmD</name>
    <name evidence="13" type="ORF">GO485_17385</name>
    <name evidence="14" type="ORF">IP92_03546</name>
</gene>
<evidence type="ECO:0000256" key="5">
    <source>
        <dbReference type="ARBA" id="ARBA00022448"/>
    </source>
</evidence>
<keyword evidence="16" id="KW-1185">Reference proteome</keyword>
<evidence type="ECO:0000256" key="11">
    <source>
        <dbReference type="ARBA" id="ARBA00023136"/>
    </source>
</evidence>
<comment type="function">
    <text evidence="1 12">Required for the export of heme to the periplasm for the biogenesis of c-type cytochromes.</text>
</comment>
<evidence type="ECO:0000256" key="8">
    <source>
        <dbReference type="ARBA" id="ARBA00022692"/>
    </source>
</evidence>
<evidence type="ECO:0000256" key="2">
    <source>
        <dbReference type="ARBA" id="ARBA00004377"/>
    </source>
</evidence>
<evidence type="ECO:0000256" key="12">
    <source>
        <dbReference type="RuleBase" id="RU363101"/>
    </source>
</evidence>
<dbReference type="Proteomes" id="UP000315112">
    <property type="component" value="Unassembled WGS sequence"/>
</dbReference>
<dbReference type="InterPro" id="IPR007078">
    <property type="entry name" value="Haem_export_protD_CcmD"/>
</dbReference>
<proteinExistence type="inferred from homology"/>
<sequence length="50" mass="5616">MNWQSFGEFLHMGGYALYVWGACAMVAAALASEVMLVRRRLRLARRGAAR</sequence>
<evidence type="ECO:0000256" key="3">
    <source>
        <dbReference type="ARBA" id="ARBA00008741"/>
    </source>
</evidence>
<dbReference type="AlphaFoldDB" id="A0A562PNS1"/>
<accession>A0A562PNS1</accession>